<proteinExistence type="predicted"/>
<comment type="caution">
    <text evidence="1">The sequence shown here is derived from an EMBL/GenBank/DDBJ whole genome shotgun (WGS) entry which is preliminary data.</text>
</comment>
<dbReference type="RefSeq" id="WP_097167561.1">
    <property type="nucleotide sequence ID" value="NZ_CP028129.1"/>
</dbReference>
<organism evidence="1 2">
    <name type="scientific">Rathayibacter rathayi</name>
    <name type="common">Corynebacterium rathayi</name>
    <dbReference type="NCBI Taxonomy" id="33887"/>
    <lineage>
        <taxon>Bacteria</taxon>
        <taxon>Bacillati</taxon>
        <taxon>Actinomycetota</taxon>
        <taxon>Actinomycetes</taxon>
        <taxon>Micrococcales</taxon>
        <taxon>Microbacteriaceae</taxon>
        <taxon>Rathayibacter</taxon>
    </lineage>
</organism>
<reference evidence="1 2" key="1">
    <citation type="submission" date="2018-02" db="EMBL/GenBank/DDBJ databases">
        <title>Bacteriophage NCPPB3778 and a type I-E CRISPR drive the evolution of the US Biological Select Agent, Rathayibacter toxicus.</title>
        <authorList>
            <person name="Davis E.W.II."/>
            <person name="Tabima J.F."/>
            <person name="Weisberg A.J."/>
            <person name="Lopes L.D."/>
            <person name="Wiseman M.S."/>
            <person name="Wiseman M.S."/>
            <person name="Pupko T."/>
            <person name="Belcher M.S."/>
            <person name="Sechler A.J."/>
            <person name="Tancos M.A."/>
            <person name="Schroeder B.K."/>
            <person name="Murray T.D."/>
            <person name="Luster D.G."/>
            <person name="Schneider W.L."/>
            <person name="Rogers E."/>
            <person name="Andreote F.D."/>
            <person name="Grunwald N.J."/>
            <person name="Putnam M.L."/>
            <person name="Chang J.H."/>
        </authorList>
    </citation>
    <scope>NUCLEOTIDE SEQUENCE [LARGE SCALE GENOMIC DNA]</scope>
    <source>
        <strain evidence="1 2">AY1D6</strain>
    </source>
</reference>
<dbReference type="GeneID" id="49819361"/>
<evidence type="ECO:0000313" key="1">
    <source>
        <dbReference type="EMBL" id="PPH77057.1"/>
    </source>
</evidence>
<name>A0ABX5AE43_RATRA</name>
<gene>
    <name evidence="1" type="ORF">C5C40_07880</name>
</gene>
<keyword evidence="2" id="KW-1185">Reference proteome</keyword>
<dbReference type="EMBL" id="PSVT01000013">
    <property type="protein sequence ID" value="PPH77057.1"/>
    <property type="molecule type" value="Genomic_DNA"/>
</dbReference>
<evidence type="ECO:0008006" key="3">
    <source>
        <dbReference type="Google" id="ProtNLM"/>
    </source>
</evidence>
<accession>A0ABX5AE43</accession>
<sequence length="66" mass="7197">MHVDDDDASSLVVGDEIAVEVDAEQRRQLSRGHTACHLASLALASPWPRSGLVLGEADPHRRTRQP</sequence>
<evidence type="ECO:0000313" key="2">
    <source>
        <dbReference type="Proteomes" id="UP000239698"/>
    </source>
</evidence>
<dbReference type="Proteomes" id="UP000239698">
    <property type="component" value="Unassembled WGS sequence"/>
</dbReference>
<protein>
    <recommendedName>
        <fullName evidence="3">Threonyl/alanyl tRNA synthetase SAD domain-containing protein</fullName>
    </recommendedName>
</protein>